<dbReference type="PROSITE" id="PS00653">
    <property type="entry name" value="GLYCOSYL_HYDROL_F1_2"/>
    <property type="match status" value="1"/>
</dbReference>
<keyword evidence="12" id="KW-1185">Reference proteome</keyword>
<keyword evidence="8" id="KW-0624">Polysaccharide degradation</keyword>
<dbReference type="Proteomes" id="UP001501371">
    <property type="component" value="Unassembled WGS sequence"/>
</dbReference>
<evidence type="ECO:0000256" key="3">
    <source>
        <dbReference type="ARBA" id="ARBA00012744"/>
    </source>
</evidence>
<dbReference type="EC" id="3.2.1.21" evidence="3 9"/>
<dbReference type="InterPro" id="IPR017853">
    <property type="entry name" value="GH"/>
</dbReference>
<evidence type="ECO:0000313" key="12">
    <source>
        <dbReference type="Proteomes" id="UP001501371"/>
    </source>
</evidence>
<dbReference type="PANTHER" id="PTHR10353">
    <property type="entry name" value="GLYCOSYL HYDROLASE"/>
    <property type="match status" value="1"/>
</dbReference>
<dbReference type="PRINTS" id="PR00131">
    <property type="entry name" value="GLHYDRLASE1"/>
</dbReference>
<reference evidence="11 12" key="1">
    <citation type="journal article" date="2019" name="Int. J. Syst. Evol. Microbiol.">
        <title>The Global Catalogue of Microorganisms (GCM) 10K type strain sequencing project: providing services to taxonomists for standard genome sequencing and annotation.</title>
        <authorList>
            <consortium name="The Broad Institute Genomics Platform"/>
            <consortium name="The Broad Institute Genome Sequencing Center for Infectious Disease"/>
            <person name="Wu L."/>
            <person name="Ma J."/>
        </authorList>
    </citation>
    <scope>NUCLEOTIDE SEQUENCE [LARGE SCALE GENOMIC DNA]</scope>
    <source>
        <strain evidence="11 12">JCM 12696</strain>
    </source>
</reference>
<evidence type="ECO:0000256" key="7">
    <source>
        <dbReference type="ARBA" id="ARBA00023295"/>
    </source>
</evidence>
<comment type="similarity">
    <text evidence="2 9">Belongs to the glycosyl hydrolase 1 family.</text>
</comment>
<comment type="catalytic activity">
    <reaction evidence="1 9">
        <text>Hydrolysis of terminal, non-reducing beta-D-glucosyl residues with release of beta-D-glucose.</text>
        <dbReference type="EC" id="3.2.1.21"/>
    </reaction>
</comment>
<evidence type="ECO:0000256" key="10">
    <source>
        <dbReference type="SAM" id="MobiDB-lite"/>
    </source>
</evidence>
<feature type="compositionally biased region" description="Basic and acidic residues" evidence="10">
    <location>
        <begin position="309"/>
        <end position="321"/>
    </location>
</feature>
<keyword evidence="5" id="KW-0136">Cellulose degradation</keyword>
<evidence type="ECO:0000256" key="5">
    <source>
        <dbReference type="ARBA" id="ARBA00023001"/>
    </source>
</evidence>
<evidence type="ECO:0000256" key="1">
    <source>
        <dbReference type="ARBA" id="ARBA00000448"/>
    </source>
</evidence>
<comment type="caution">
    <text evidence="11">The sequence shown here is derived from an EMBL/GenBank/DDBJ whole genome shotgun (WGS) entry which is preliminary data.</text>
</comment>
<evidence type="ECO:0000256" key="6">
    <source>
        <dbReference type="ARBA" id="ARBA00023277"/>
    </source>
</evidence>
<feature type="region of interest" description="Disordered" evidence="10">
    <location>
        <begin position="306"/>
        <end position="329"/>
    </location>
</feature>
<keyword evidence="4 9" id="KW-0378">Hydrolase</keyword>
<dbReference type="InterPro" id="IPR017736">
    <property type="entry name" value="Glyco_hydro_1_beta-glucosidase"/>
</dbReference>
<sequence>MSDTFPPGFLWGTATAAYQIEGAVRENGRTPSIWDVFSHTPGKTENGDTGDTAVDHFHRRAEDVRLMADLDVNAYRFSVSWPRVQPTGRGPAVQRGLDFYRELVDDLLDHGIEPVLTLYHWDLPQELESAGGWPARETAQRFAEYARLVGEALGDRVTRWTTLNEPWCSAFLGYASGVHAPGRTDPVAALRAAHHLNLGHGLATQALRSVLPARGQVSVSLNPSALRTLTNSPEDLDAKRRVDALSSRIFTGPMLTGAYPKDLLADTARLTDWSFVQDGDTATIRQPLDSLGINYYQPTVVSAATGEAGARHDGSDGHGASEHSPWPGADSHVAFHPAPGELTDMGWSVDPSGLYDLLMRYTREAPGLPLMITENGAAYPDKPAADGSVHDPDRIRYLHGHVSAVRRAITDGADVRGYFLWSLLDNFEWAYGYGKRFGAVHVDYETLRRTPKSSALWYARLAATGVIPEVPIG</sequence>
<dbReference type="Pfam" id="PF00232">
    <property type="entry name" value="Glyco_hydro_1"/>
    <property type="match status" value="1"/>
</dbReference>
<organism evidence="11 12">
    <name type="scientific">Streptomyces hebeiensis</name>
    <dbReference type="NCBI Taxonomy" id="229486"/>
    <lineage>
        <taxon>Bacteria</taxon>
        <taxon>Bacillati</taxon>
        <taxon>Actinomycetota</taxon>
        <taxon>Actinomycetes</taxon>
        <taxon>Kitasatosporales</taxon>
        <taxon>Streptomycetaceae</taxon>
        <taxon>Streptomyces</taxon>
    </lineage>
</organism>
<dbReference type="RefSeq" id="WP_344275086.1">
    <property type="nucleotide sequence ID" value="NZ_BAAAKV010000021.1"/>
</dbReference>
<dbReference type="NCBIfam" id="TIGR03356">
    <property type="entry name" value="BGL"/>
    <property type="match status" value="1"/>
</dbReference>
<dbReference type="InterPro" id="IPR033132">
    <property type="entry name" value="GH_1_N_CS"/>
</dbReference>
<dbReference type="SUPFAM" id="SSF51445">
    <property type="entry name" value="(Trans)glycosidases"/>
    <property type="match status" value="1"/>
</dbReference>
<keyword evidence="6" id="KW-0119">Carbohydrate metabolism</keyword>
<proteinExistence type="inferred from homology"/>
<evidence type="ECO:0000256" key="4">
    <source>
        <dbReference type="ARBA" id="ARBA00022801"/>
    </source>
</evidence>
<gene>
    <name evidence="11" type="ORF">GCM10009654_27080</name>
</gene>
<protein>
    <recommendedName>
        <fullName evidence="3 9">Beta-glucosidase</fullName>
        <ecNumber evidence="3 9">3.2.1.21</ecNumber>
    </recommendedName>
</protein>
<evidence type="ECO:0000313" key="11">
    <source>
        <dbReference type="EMBL" id="GAA1168487.1"/>
    </source>
</evidence>
<dbReference type="EMBL" id="BAAAKV010000021">
    <property type="protein sequence ID" value="GAA1168487.1"/>
    <property type="molecule type" value="Genomic_DNA"/>
</dbReference>
<accession>A0ABN1UWV6</accession>
<keyword evidence="7 9" id="KW-0326">Glycosidase</keyword>
<dbReference type="PANTHER" id="PTHR10353:SF36">
    <property type="entry name" value="LP05116P"/>
    <property type="match status" value="1"/>
</dbReference>
<evidence type="ECO:0000256" key="8">
    <source>
        <dbReference type="ARBA" id="ARBA00023326"/>
    </source>
</evidence>
<dbReference type="Gene3D" id="3.20.20.80">
    <property type="entry name" value="Glycosidases"/>
    <property type="match status" value="1"/>
</dbReference>
<evidence type="ECO:0000256" key="9">
    <source>
        <dbReference type="RuleBase" id="RU361175"/>
    </source>
</evidence>
<evidence type="ECO:0000256" key="2">
    <source>
        <dbReference type="ARBA" id="ARBA00010838"/>
    </source>
</evidence>
<name>A0ABN1UWV6_9ACTN</name>
<dbReference type="InterPro" id="IPR001360">
    <property type="entry name" value="Glyco_hydro_1"/>
</dbReference>